<dbReference type="eggNOG" id="arCOG05868">
    <property type="taxonomic scope" value="Archaea"/>
</dbReference>
<dbReference type="Gene3D" id="1.10.10.10">
    <property type="entry name" value="Winged helix-like DNA-binding domain superfamily/Winged helix DNA-binding domain"/>
    <property type="match status" value="1"/>
</dbReference>
<dbReference type="EMBL" id="CP006019">
    <property type="protein sequence ID" value="AIF70404.1"/>
    <property type="molecule type" value="Genomic_DNA"/>
</dbReference>
<dbReference type="InterPro" id="IPR050684">
    <property type="entry name" value="HTH-Siroheme_Decarb"/>
</dbReference>
<dbReference type="InterPro" id="IPR036388">
    <property type="entry name" value="WH-like_DNA-bd_sf"/>
</dbReference>
<gene>
    <name evidence="1" type="ORF">PAP_10165</name>
</gene>
<name>A0A075LVN6_9EURY</name>
<organism evidence="1 2">
    <name type="scientific">Palaeococcus pacificus DY20341</name>
    <dbReference type="NCBI Taxonomy" id="1343739"/>
    <lineage>
        <taxon>Archaea</taxon>
        <taxon>Methanobacteriati</taxon>
        <taxon>Methanobacteriota</taxon>
        <taxon>Thermococci</taxon>
        <taxon>Thermococcales</taxon>
        <taxon>Thermococcaceae</taxon>
        <taxon>Palaeococcus</taxon>
    </lineage>
</organism>
<dbReference type="AlphaFoldDB" id="A0A075LVN6"/>
<evidence type="ECO:0000313" key="2">
    <source>
        <dbReference type="Proteomes" id="UP000027981"/>
    </source>
</evidence>
<proteinExistence type="predicted"/>
<dbReference type="InterPro" id="IPR036390">
    <property type="entry name" value="WH_DNA-bd_sf"/>
</dbReference>
<sequence length="309" mass="36620">MMEVSNNNSINYEELDFLVEILTKYPKESLKKISELEGIEYYKLKRIYDKYYGPDKYVQVSTIYNIAKIGLKSFVAFISVPRDELRSKALEILKNPFCNYLNASFGFKLGIAAYYHIPVDQVKYIDELLSKYSDDYEYYEVRGYPKRPRQFGKWNLSYDYAILMDILKEDARTSISKISQTLGKTRPTVKYMIERLESLEIILNYIAVYDDYAYNRAFVGIAEDLDESIIQEWIKRYDFHIGAIVPKGYLIEMYFTSKEDIGLKILEMSKYVNKFSVEYLDILRDINRWGKFSERVRRDGKGYRSILDF</sequence>
<reference evidence="2" key="1">
    <citation type="submission" date="2013-06" db="EMBL/GenBank/DDBJ databases">
        <title>Complete Genome Sequence of Hyperthermophilic Palaeococcus pacificus DY20341T, Isolated from a Deep-Sea Hydrothermal Sediments.</title>
        <authorList>
            <person name="Zeng X."/>
            <person name="Shao Z."/>
        </authorList>
    </citation>
    <scope>NUCLEOTIDE SEQUENCE [LARGE SCALE GENOMIC DNA]</scope>
    <source>
        <strain evidence="2">DY20341</strain>
    </source>
</reference>
<dbReference type="HOGENOM" id="CLU_898983_0_0_2"/>
<keyword evidence="2" id="KW-1185">Reference proteome</keyword>
<dbReference type="KEGG" id="ppac:PAP_10165"/>
<dbReference type="PANTHER" id="PTHR43413:SF4">
    <property type="entry name" value="HTH-TYPE TRANSCRIPTIONAL REGULATOR LYSM"/>
    <property type="match status" value="1"/>
</dbReference>
<accession>A0A075LVN6</accession>
<dbReference type="Proteomes" id="UP000027981">
    <property type="component" value="Chromosome"/>
</dbReference>
<dbReference type="Pfam" id="PF13412">
    <property type="entry name" value="HTH_24"/>
    <property type="match status" value="1"/>
</dbReference>
<protein>
    <recommendedName>
        <fullName evidence="3">Transcriptional regulator</fullName>
    </recommendedName>
</protein>
<evidence type="ECO:0008006" key="3">
    <source>
        <dbReference type="Google" id="ProtNLM"/>
    </source>
</evidence>
<reference evidence="1 2" key="2">
    <citation type="journal article" date="2015" name="Genome Announc.">
        <title>Complete Genome Sequence of Hyperthermophilic Piezophilic Archaeon Palaeococcus pacificus DY20341T, Isolated from Deep-Sea Hydrothermal Sediments.</title>
        <authorList>
            <person name="Zeng X."/>
            <person name="Jebbar M."/>
            <person name="Shao Z."/>
        </authorList>
    </citation>
    <scope>NUCLEOTIDE SEQUENCE [LARGE SCALE GENOMIC DNA]</scope>
    <source>
        <strain evidence="1 2">DY20341</strain>
    </source>
</reference>
<dbReference type="STRING" id="1343739.PAP_10165"/>
<evidence type="ECO:0000313" key="1">
    <source>
        <dbReference type="EMBL" id="AIF70404.1"/>
    </source>
</evidence>
<dbReference type="PANTHER" id="PTHR43413">
    <property type="entry name" value="TRANSCRIPTIONAL REGULATOR, ASNC FAMILY"/>
    <property type="match status" value="1"/>
</dbReference>
<dbReference type="SUPFAM" id="SSF46785">
    <property type="entry name" value="Winged helix' DNA-binding domain"/>
    <property type="match status" value="1"/>
</dbReference>